<reference evidence="2 3" key="1">
    <citation type="submission" date="2015-08" db="EMBL/GenBank/DDBJ databases">
        <authorList>
            <person name="Babu N.S."/>
            <person name="Beckwith C.J."/>
            <person name="Beseler K.G."/>
            <person name="Brison A."/>
            <person name="Carone J.V."/>
            <person name="Caskin T.P."/>
            <person name="Diamond M."/>
            <person name="Durham M.E."/>
            <person name="Foxe J.M."/>
            <person name="Go M."/>
            <person name="Henderson B.A."/>
            <person name="Jones I.B."/>
            <person name="McGettigan J.A."/>
            <person name="Micheletti S.J."/>
            <person name="Nasrallah M.E."/>
            <person name="Ortiz D."/>
            <person name="Piller C.R."/>
            <person name="Privatt S.R."/>
            <person name="Schneider S.L."/>
            <person name="Sharp S."/>
            <person name="Smith T.C."/>
            <person name="Stanton J.D."/>
            <person name="Ullery H.E."/>
            <person name="Wilson R.J."/>
            <person name="Serrano M.G."/>
            <person name="Buck G."/>
            <person name="Lee V."/>
            <person name="Wang Y."/>
            <person name="Carvalho R."/>
            <person name="Voegtly L."/>
            <person name="Shi R."/>
            <person name="Duckworth R."/>
            <person name="Johnson A."/>
            <person name="Loviza R."/>
            <person name="Walstead R."/>
            <person name="Shah Z."/>
            <person name="Kiflezghi M."/>
            <person name="Wade K."/>
            <person name="Ball S.L."/>
            <person name="Bradley K.W."/>
            <person name="Asai D.J."/>
            <person name="Bowman C.A."/>
            <person name="Russell D.A."/>
            <person name="Pope W.H."/>
            <person name="Jacobs-Sera D."/>
            <person name="Hendrix R.W."/>
            <person name="Hatfull G.F."/>
        </authorList>
    </citation>
    <scope>NUCLEOTIDE SEQUENCE [LARGE SCALE GENOMIC DNA]</scope>
    <source>
        <strain evidence="2 3">DSM 27648</strain>
    </source>
</reference>
<dbReference type="STRING" id="1391654.AKJ09_09250"/>
<keyword evidence="3" id="KW-1185">Reference proteome</keyword>
<evidence type="ECO:0000259" key="1">
    <source>
        <dbReference type="Pfam" id="PF03968"/>
    </source>
</evidence>
<gene>
    <name evidence="2" type="ORF">AKJ09_09250</name>
</gene>
<feature type="domain" description="Organic solvent tolerance-like N-terminal" evidence="1">
    <location>
        <begin position="70"/>
        <end position="171"/>
    </location>
</feature>
<proteinExistence type="predicted"/>
<dbReference type="Gene3D" id="2.60.450.10">
    <property type="entry name" value="Lipopolysaccharide (LPS) transport protein A like domain"/>
    <property type="match status" value="1"/>
</dbReference>
<accession>A0A0K1QA87</accession>
<evidence type="ECO:0000313" key="3">
    <source>
        <dbReference type="Proteomes" id="UP000064967"/>
    </source>
</evidence>
<dbReference type="AlphaFoldDB" id="A0A0K1QA87"/>
<dbReference type="EMBL" id="CP012333">
    <property type="protein sequence ID" value="AKV02587.1"/>
    <property type="molecule type" value="Genomic_DNA"/>
</dbReference>
<name>A0A0K1QA87_9BACT</name>
<dbReference type="KEGG" id="llu:AKJ09_09250"/>
<protein>
    <recommendedName>
        <fullName evidence="1">Organic solvent tolerance-like N-terminal domain-containing protein</fullName>
    </recommendedName>
</protein>
<sequence length="190" mass="19983">MSMRRVLSFLGRRDRSGLGQPKPLAGARARAPNRLLIGAVALASLLVSTSFAPQEAAAEPLLDVAKGDVNVQADKLEVDVATGIAVLTGQVLLQKGDMSVKCPKVELKFDTSPHLNWAKGSGGVVADVRGVHGEAPEVELDLKKQVLELRGGVKLSRGQGWIQADKATIELATARVTATQVKGSIPVPKP</sequence>
<dbReference type="Pfam" id="PF03968">
    <property type="entry name" value="LptD_N"/>
    <property type="match status" value="1"/>
</dbReference>
<evidence type="ECO:0000313" key="2">
    <source>
        <dbReference type="EMBL" id="AKV02587.1"/>
    </source>
</evidence>
<dbReference type="InterPro" id="IPR005653">
    <property type="entry name" value="OstA-like_N"/>
</dbReference>
<dbReference type="Proteomes" id="UP000064967">
    <property type="component" value="Chromosome"/>
</dbReference>
<organism evidence="2 3">
    <name type="scientific">Labilithrix luteola</name>
    <dbReference type="NCBI Taxonomy" id="1391654"/>
    <lineage>
        <taxon>Bacteria</taxon>
        <taxon>Pseudomonadati</taxon>
        <taxon>Myxococcota</taxon>
        <taxon>Polyangia</taxon>
        <taxon>Polyangiales</taxon>
        <taxon>Labilitrichaceae</taxon>
        <taxon>Labilithrix</taxon>
    </lineage>
</organism>